<gene>
    <name evidence="2" type="ORF">DWY25_03435</name>
</gene>
<dbReference type="EMBL" id="QRUP01000003">
    <property type="protein sequence ID" value="RGR75798.1"/>
    <property type="molecule type" value="Genomic_DNA"/>
</dbReference>
<dbReference type="RefSeq" id="WP_117893697.1">
    <property type="nucleotide sequence ID" value="NZ_CABJCV010000003.1"/>
</dbReference>
<evidence type="ECO:0000256" key="1">
    <source>
        <dbReference type="SAM" id="MobiDB-lite"/>
    </source>
</evidence>
<dbReference type="GeneID" id="83014459"/>
<sequence>MISGFLRWLSLSFCLLLSWSLLAIPQTRLPQPALTIQTEAAGEKEAQLQSAETLNKKRSGTPSTPLMTGGVQPVLAQTPLNLWNVVPVIHRSAQRAKPKILAVPVGRLAPPAPVWTL</sequence>
<comment type="caution">
    <text evidence="2">The sequence shown here is derived from an EMBL/GenBank/DDBJ whole genome shotgun (WGS) entry which is preliminary data.</text>
</comment>
<organism evidence="2 3">
    <name type="scientific">Holdemania filiformis</name>
    <dbReference type="NCBI Taxonomy" id="61171"/>
    <lineage>
        <taxon>Bacteria</taxon>
        <taxon>Bacillati</taxon>
        <taxon>Bacillota</taxon>
        <taxon>Erysipelotrichia</taxon>
        <taxon>Erysipelotrichales</taxon>
        <taxon>Erysipelotrichaceae</taxon>
        <taxon>Holdemania</taxon>
    </lineage>
</organism>
<proteinExistence type="predicted"/>
<evidence type="ECO:0000313" key="2">
    <source>
        <dbReference type="EMBL" id="RGR75798.1"/>
    </source>
</evidence>
<name>A0A412G4V9_9FIRM</name>
<feature type="region of interest" description="Disordered" evidence="1">
    <location>
        <begin position="45"/>
        <end position="70"/>
    </location>
</feature>
<accession>A0A412G4V9</accession>
<protein>
    <submittedName>
        <fullName evidence="2">Uncharacterized protein</fullName>
    </submittedName>
</protein>
<dbReference type="Proteomes" id="UP000284178">
    <property type="component" value="Unassembled WGS sequence"/>
</dbReference>
<reference evidence="2 3" key="1">
    <citation type="submission" date="2018-08" db="EMBL/GenBank/DDBJ databases">
        <title>A genome reference for cultivated species of the human gut microbiota.</title>
        <authorList>
            <person name="Zou Y."/>
            <person name="Xue W."/>
            <person name="Luo G."/>
        </authorList>
    </citation>
    <scope>NUCLEOTIDE SEQUENCE [LARGE SCALE GENOMIC DNA]</scope>
    <source>
        <strain evidence="2 3">AF24-29</strain>
    </source>
</reference>
<dbReference type="AlphaFoldDB" id="A0A412G4V9"/>
<keyword evidence="3" id="KW-1185">Reference proteome</keyword>
<evidence type="ECO:0000313" key="3">
    <source>
        <dbReference type="Proteomes" id="UP000284178"/>
    </source>
</evidence>